<keyword evidence="1" id="KW-1133">Transmembrane helix</keyword>
<keyword evidence="5" id="KW-1185">Reference proteome</keyword>
<dbReference type="Proteomes" id="UP000016646">
    <property type="component" value="Unassembled WGS sequence"/>
</dbReference>
<dbReference type="EMBL" id="AUZJ01000013">
    <property type="protein sequence ID" value="ERF61376.1"/>
    <property type="molecule type" value="Genomic_DNA"/>
</dbReference>
<evidence type="ECO:0000313" key="4">
    <source>
        <dbReference type="Proteomes" id="UP000016412"/>
    </source>
</evidence>
<dbReference type="Proteomes" id="UP000016412">
    <property type="component" value="Unassembled WGS sequence"/>
</dbReference>
<reference evidence="4 5" key="1">
    <citation type="submission" date="2013-08" db="EMBL/GenBank/DDBJ databases">
        <authorList>
            <person name="Durkin A.S."/>
            <person name="Haft D.R."/>
            <person name="McCorrison J."/>
            <person name="Torralba M."/>
            <person name="Gillis M."/>
            <person name="Haft D.H."/>
            <person name="Methe B."/>
            <person name="Sutton G."/>
            <person name="Nelson K.E."/>
        </authorList>
    </citation>
    <scope>NUCLEOTIDE SEQUENCE [LARGE SCALE GENOMIC DNA]</scope>
    <source>
        <strain evidence="3 5">ATCC 35536</strain>
        <strain evidence="2 4">VPI DR56BR1116</strain>
    </source>
</reference>
<keyword evidence="1" id="KW-0812">Transmembrane</keyword>
<dbReference type="EMBL" id="AVQI01000020">
    <property type="protein sequence ID" value="ERK04596.1"/>
    <property type="molecule type" value="Genomic_DNA"/>
</dbReference>
<dbReference type="PATRIC" id="fig|1125725.3.peg.550"/>
<comment type="caution">
    <text evidence="2">The sequence shown here is derived from an EMBL/GenBank/DDBJ whole genome shotgun (WGS) entry which is preliminary data.</text>
</comment>
<evidence type="ECO:0000313" key="3">
    <source>
        <dbReference type="EMBL" id="ERK04596.1"/>
    </source>
</evidence>
<proteinExistence type="predicted"/>
<evidence type="ECO:0000313" key="2">
    <source>
        <dbReference type="EMBL" id="ERF61376.1"/>
    </source>
</evidence>
<feature type="transmembrane region" description="Helical" evidence="1">
    <location>
        <begin position="85"/>
        <end position="103"/>
    </location>
</feature>
<feature type="transmembrane region" description="Helical" evidence="1">
    <location>
        <begin position="20"/>
        <end position="38"/>
    </location>
</feature>
<sequence>MQRLSYVYARKAAQTKRALCAYAVLFLITIVSVGYIVHESVHVCSGEDCPVCACIRSVKNNLLQLKIYLAETAYVAAPSYERVEAVIYFCVSAFCLTLVSQKIKLNN</sequence>
<dbReference type="AlphaFoldDB" id="U2LK33"/>
<organism evidence="2 4">
    <name type="scientific">Treponema socranskii subsp. socranskii VPI DR56BR1116 = ATCC 35536</name>
    <dbReference type="NCBI Taxonomy" id="1125725"/>
    <lineage>
        <taxon>Bacteria</taxon>
        <taxon>Pseudomonadati</taxon>
        <taxon>Spirochaetota</taxon>
        <taxon>Spirochaetia</taxon>
        <taxon>Spirochaetales</taxon>
        <taxon>Treponemataceae</taxon>
        <taxon>Treponema</taxon>
    </lineage>
</organism>
<name>U2LK33_TRESO</name>
<evidence type="ECO:0000313" key="5">
    <source>
        <dbReference type="Proteomes" id="UP000016646"/>
    </source>
</evidence>
<protein>
    <submittedName>
        <fullName evidence="2">Uncharacterized protein</fullName>
    </submittedName>
</protein>
<dbReference type="STRING" id="1125725.HMPREF1325_2108"/>
<keyword evidence="1" id="KW-0472">Membrane</keyword>
<accession>U2LK33</accession>
<gene>
    <name evidence="3" type="ORF">HMPREF0860_0846</name>
    <name evidence="2" type="ORF">HMPREF1325_2108</name>
</gene>
<evidence type="ECO:0000256" key="1">
    <source>
        <dbReference type="SAM" id="Phobius"/>
    </source>
</evidence>